<evidence type="ECO:0000313" key="3">
    <source>
        <dbReference type="Proteomes" id="UP000293331"/>
    </source>
</evidence>
<protein>
    <submittedName>
        <fullName evidence="2">Uncharacterized protein</fullName>
    </submittedName>
</protein>
<feature type="signal peptide" evidence="1">
    <location>
        <begin position="1"/>
        <end position="21"/>
    </location>
</feature>
<evidence type="ECO:0000256" key="1">
    <source>
        <dbReference type="SAM" id="SignalP"/>
    </source>
</evidence>
<proteinExistence type="predicted"/>
<dbReference type="Proteomes" id="UP000293331">
    <property type="component" value="Unassembled WGS sequence"/>
</dbReference>
<organism evidence="2 3">
    <name type="scientific">Mucilaginibacter terrigena</name>
    <dbReference type="NCBI Taxonomy" id="2492395"/>
    <lineage>
        <taxon>Bacteria</taxon>
        <taxon>Pseudomonadati</taxon>
        <taxon>Bacteroidota</taxon>
        <taxon>Sphingobacteriia</taxon>
        <taxon>Sphingobacteriales</taxon>
        <taxon>Sphingobacteriaceae</taxon>
        <taxon>Mucilaginibacter</taxon>
    </lineage>
</organism>
<gene>
    <name evidence="2" type="ORF">EWM62_13890</name>
</gene>
<comment type="caution">
    <text evidence="2">The sequence shown here is derived from an EMBL/GenBank/DDBJ whole genome shotgun (WGS) entry which is preliminary data.</text>
</comment>
<sequence>MKKSLIFLGSVLLILPLSSFKSVSNQKIISVHQKQLQTWDAGYFTVGSQMYHAYADQQEGTIVALYRSPGEGNPDGIAITTFSGYSYTAPPPSYSASVNVTFTDGTSKHYKGPVTY</sequence>
<dbReference type="AlphaFoldDB" id="A0A4Q5LJE1"/>
<keyword evidence="3" id="KW-1185">Reference proteome</keyword>
<evidence type="ECO:0000313" key="2">
    <source>
        <dbReference type="EMBL" id="RYU89414.1"/>
    </source>
</evidence>
<accession>A0A4Q5LJE1</accession>
<feature type="chain" id="PRO_5020552332" evidence="1">
    <location>
        <begin position="22"/>
        <end position="116"/>
    </location>
</feature>
<keyword evidence="1" id="KW-0732">Signal</keyword>
<dbReference type="EMBL" id="SEWG01000005">
    <property type="protein sequence ID" value="RYU89414.1"/>
    <property type="molecule type" value="Genomic_DNA"/>
</dbReference>
<name>A0A4Q5LJE1_9SPHI</name>
<reference evidence="2 3" key="1">
    <citation type="submission" date="2019-02" db="EMBL/GenBank/DDBJ databases">
        <title>Bacterial novel species Mucilaginibacter sp. 17JY9-4 isolated from soil.</title>
        <authorList>
            <person name="Jung H.-Y."/>
        </authorList>
    </citation>
    <scope>NUCLEOTIDE SEQUENCE [LARGE SCALE GENOMIC DNA]</scope>
    <source>
        <strain evidence="2 3">17JY9-4</strain>
    </source>
</reference>
<dbReference type="RefSeq" id="WP_129877272.1">
    <property type="nucleotide sequence ID" value="NZ_SEWG01000005.1"/>
</dbReference>